<dbReference type="GeneID" id="54486865"/>
<dbReference type="EMBL" id="ML996582">
    <property type="protein sequence ID" value="KAF2754010.1"/>
    <property type="molecule type" value="Genomic_DNA"/>
</dbReference>
<accession>A0A6A6VWJ2</accession>
<evidence type="ECO:0000256" key="1">
    <source>
        <dbReference type="SAM" id="Phobius"/>
    </source>
</evidence>
<dbReference type="AlphaFoldDB" id="A0A6A6VWJ2"/>
<feature type="transmembrane region" description="Helical" evidence="1">
    <location>
        <begin position="82"/>
        <end position="101"/>
    </location>
</feature>
<dbReference type="Proteomes" id="UP000799437">
    <property type="component" value="Unassembled WGS sequence"/>
</dbReference>
<feature type="transmembrane region" description="Helical" evidence="1">
    <location>
        <begin position="178"/>
        <end position="196"/>
    </location>
</feature>
<name>A0A6A6VWJ2_9PEZI</name>
<dbReference type="OrthoDB" id="3938594at2759"/>
<evidence type="ECO:0000313" key="2">
    <source>
        <dbReference type="EMBL" id="KAF2754010.1"/>
    </source>
</evidence>
<keyword evidence="3" id="KW-1185">Reference proteome</keyword>
<feature type="transmembrane region" description="Helical" evidence="1">
    <location>
        <begin position="122"/>
        <end position="144"/>
    </location>
</feature>
<feature type="transmembrane region" description="Helical" evidence="1">
    <location>
        <begin position="258"/>
        <end position="278"/>
    </location>
</feature>
<feature type="transmembrane region" description="Helical" evidence="1">
    <location>
        <begin position="156"/>
        <end position="173"/>
    </location>
</feature>
<gene>
    <name evidence="2" type="ORF">EJ05DRAFT_489718</name>
</gene>
<sequence length="316" mass="34791">MEVASPLAALVENSLTRINRLLPLTCDMATNTTAGPLGLPSHHWESTKSVPSIDEFVRLHNLTIVTAETQDAALMRSWTRDIFTFALLIILLCCALCSALLRDKFASIYERLRTKPSESEQPLKSAAYLGVLASATILFLPMWIATFAISTNRGAAGGWISVSGFTVLFHLAVEVHRIFAILGVVSWVLSLVYIVGRWKGVTAYLVTNLNGCKYHDGLDFLQTGRRTADFRIFSTVAFVLATLVALWGLFPCDRDRKLGWLLLPLVFAIFCYDCYVANAGTPLVVSGNCLLVEESPALGFMDSGVRLSWKVLSFFA</sequence>
<feature type="transmembrane region" description="Helical" evidence="1">
    <location>
        <begin position="230"/>
        <end position="251"/>
    </location>
</feature>
<keyword evidence="1" id="KW-0472">Membrane</keyword>
<proteinExistence type="predicted"/>
<evidence type="ECO:0000313" key="3">
    <source>
        <dbReference type="Proteomes" id="UP000799437"/>
    </source>
</evidence>
<dbReference type="RefSeq" id="XP_033596461.1">
    <property type="nucleotide sequence ID" value="XM_033745811.1"/>
</dbReference>
<organism evidence="2 3">
    <name type="scientific">Pseudovirgaria hyperparasitica</name>
    <dbReference type="NCBI Taxonomy" id="470096"/>
    <lineage>
        <taxon>Eukaryota</taxon>
        <taxon>Fungi</taxon>
        <taxon>Dikarya</taxon>
        <taxon>Ascomycota</taxon>
        <taxon>Pezizomycotina</taxon>
        <taxon>Dothideomycetes</taxon>
        <taxon>Dothideomycetes incertae sedis</taxon>
        <taxon>Acrospermales</taxon>
        <taxon>Acrospermaceae</taxon>
        <taxon>Pseudovirgaria</taxon>
    </lineage>
</organism>
<keyword evidence="1" id="KW-1133">Transmembrane helix</keyword>
<protein>
    <submittedName>
        <fullName evidence="2">Uncharacterized protein</fullName>
    </submittedName>
</protein>
<keyword evidence="1" id="KW-0812">Transmembrane</keyword>
<reference evidence="2" key="1">
    <citation type="journal article" date="2020" name="Stud. Mycol.">
        <title>101 Dothideomycetes genomes: a test case for predicting lifestyles and emergence of pathogens.</title>
        <authorList>
            <person name="Haridas S."/>
            <person name="Albert R."/>
            <person name="Binder M."/>
            <person name="Bloem J."/>
            <person name="Labutti K."/>
            <person name="Salamov A."/>
            <person name="Andreopoulos B."/>
            <person name="Baker S."/>
            <person name="Barry K."/>
            <person name="Bills G."/>
            <person name="Bluhm B."/>
            <person name="Cannon C."/>
            <person name="Castanera R."/>
            <person name="Culley D."/>
            <person name="Daum C."/>
            <person name="Ezra D."/>
            <person name="Gonzalez J."/>
            <person name="Henrissat B."/>
            <person name="Kuo A."/>
            <person name="Liang C."/>
            <person name="Lipzen A."/>
            <person name="Lutzoni F."/>
            <person name="Magnuson J."/>
            <person name="Mondo S."/>
            <person name="Nolan M."/>
            <person name="Ohm R."/>
            <person name="Pangilinan J."/>
            <person name="Park H.-J."/>
            <person name="Ramirez L."/>
            <person name="Alfaro M."/>
            <person name="Sun H."/>
            <person name="Tritt A."/>
            <person name="Yoshinaga Y."/>
            <person name="Zwiers L.-H."/>
            <person name="Turgeon B."/>
            <person name="Goodwin S."/>
            <person name="Spatafora J."/>
            <person name="Crous P."/>
            <person name="Grigoriev I."/>
        </authorList>
    </citation>
    <scope>NUCLEOTIDE SEQUENCE</scope>
    <source>
        <strain evidence="2">CBS 121739</strain>
    </source>
</reference>